<dbReference type="Proteomes" id="UP000230088">
    <property type="component" value="Unassembled WGS sequence"/>
</dbReference>
<dbReference type="Pfam" id="PF00825">
    <property type="entry name" value="Ribonuclease_P"/>
    <property type="match status" value="1"/>
</dbReference>
<evidence type="ECO:0000256" key="2">
    <source>
        <dbReference type="ARBA" id="ARBA00022722"/>
    </source>
</evidence>
<keyword evidence="5 6" id="KW-0694">RNA-binding</keyword>
<comment type="caution">
    <text evidence="8">The sequence shown here is derived from an EMBL/GenBank/DDBJ whole genome shotgun (WGS) entry which is preliminary data.</text>
</comment>
<dbReference type="PANTHER" id="PTHR33992:SF1">
    <property type="entry name" value="RIBONUCLEASE P PROTEIN COMPONENT"/>
    <property type="match status" value="1"/>
</dbReference>
<dbReference type="InterPro" id="IPR020568">
    <property type="entry name" value="Ribosomal_Su5_D2-typ_SF"/>
</dbReference>
<sequence>MLLRKNRLKRKRDFDVVFRKGKGFRNGFLFLKIIKNKLGISRFGFIVGKKLSKKATIRNKVRRRIAEMARLKLKNLKPGIDVVFIAFPGLEKKSYREIEEIVNKLFVKAKVLKRISFYSVPK</sequence>
<dbReference type="InterPro" id="IPR014721">
    <property type="entry name" value="Ribsml_uS5_D2-typ_fold_subgr"/>
</dbReference>
<evidence type="ECO:0000256" key="3">
    <source>
        <dbReference type="ARBA" id="ARBA00022759"/>
    </source>
</evidence>
<protein>
    <recommendedName>
        <fullName evidence="6 7">Ribonuclease P protein component</fullName>
        <shortName evidence="6">RNase P protein</shortName>
        <shortName evidence="6">RNaseP protein</shortName>
        <ecNumber evidence="6 7">3.1.26.5</ecNumber>
    </recommendedName>
    <alternativeName>
        <fullName evidence="6">Protein C5</fullName>
    </alternativeName>
</protein>
<evidence type="ECO:0000313" key="9">
    <source>
        <dbReference type="Proteomes" id="UP000230088"/>
    </source>
</evidence>
<dbReference type="InterPro" id="IPR000100">
    <property type="entry name" value="RNase_P"/>
</dbReference>
<dbReference type="GO" id="GO:0000049">
    <property type="term" value="F:tRNA binding"/>
    <property type="evidence" value="ECO:0007669"/>
    <property type="project" value="UniProtKB-UniRule"/>
</dbReference>
<gene>
    <name evidence="6 8" type="primary">rnpA</name>
    <name evidence="8" type="ORF">COT33_02985</name>
</gene>
<proteinExistence type="inferred from homology"/>
<keyword evidence="1 6" id="KW-0819">tRNA processing</keyword>
<keyword evidence="3 6" id="KW-0255">Endonuclease</keyword>
<evidence type="ECO:0000256" key="6">
    <source>
        <dbReference type="HAMAP-Rule" id="MF_00227"/>
    </source>
</evidence>
<comment type="catalytic activity">
    <reaction evidence="6">
        <text>Endonucleolytic cleavage of RNA, removing 5'-extranucleotides from tRNA precursor.</text>
        <dbReference type="EC" id="3.1.26.5"/>
    </reaction>
</comment>
<comment type="similarity">
    <text evidence="6">Belongs to the RnpA family.</text>
</comment>
<evidence type="ECO:0000256" key="7">
    <source>
        <dbReference type="NCBIfam" id="TIGR00188"/>
    </source>
</evidence>
<keyword evidence="2 6" id="KW-0540">Nuclease</keyword>
<dbReference type="EMBL" id="PEYD01000057">
    <property type="protein sequence ID" value="PIS39255.1"/>
    <property type="molecule type" value="Genomic_DNA"/>
</dbReference>
<organism evidence="8 9">
    <name type="scientific">Candidatus Nealsonbacteria bacterium CG08_land_8_20_14_0_20_38_20</name>
    <dbReference type="NCBI Taxonomy" id="1974705"/>
    <lineage>
        <taxon>Bacteria</taxon>
        <taxon>Candidatus Nealsoniibacteriota</taxon>
    </lineage>
</organism>
<dbReference type="EC" id="3.1.26.5" evidence="6 7"/>
<keyword evidence="4 6" id="KW-0378">Hydrolase</keyword>
<evidence type="ECO:0000256" key="1">
    <source>
        <dbReference type="ARBA" id="ARBA00022694"/>
    </source>
</evidence>
<dbReference type="GO" id="GO:0030677">
    <property type="term" value="C:ribonuclease P complex"/>
    <property type="evidence" value="ECO:0007669"/>
    <property type="project" value="TreeGrafter"/>
</dbReference>
<evidence type="ECO:0000313" key="8">
    <source>
        <dbReference type="EMBL" id="PIS39255.1"/>
    </source>
</evidence>
<dbReference type="GO" id="GO:0001682">
    <property type="term" value="P:tRNA 5'-leader removal"/>
    <property type="evidence" value="ECO:0007669"/>
    <property type="project" value="UniProtKB-UniRule"/>
</dbReference>
<dbReference type="PANTHER" id="PTHR33992">
    <property type="entry name" value="RIBONUCLEASE P PROTEIN COMPONENT"/>
    <property type="match status" value="1"/>
</dbReference>
<dbReference type="SUPFAM" id="SSF54211">
    <property type="entry name" value="Ribosomal protein S5 domain 2-like"/>
    <property type="match status" value="1"/>
</dbReference>
<dbReference type="HAMAP" id="MF_00227">
    <property type="entry name" value="RNase_P"/>
    <property type="match status" value="1"/>
</dbReference>
<reference evidence="9" key="1">
    <citation type="submission" date="2017-09" db="EMBL/GenBank/DDBJ databases">
        <title>Depth-based differentiation of microbial function through sediment-hosted aquifers and enrichment of novel symbionts in the deep terrestrial subsurface.</title>
        <authorList>
            <person name="Probst A.J."/>
            <person name="Ladd B."/>
            <person name="Jarett J.K."/>
            <person name="Geller-Mcgrath D.E."/>
            <person name="Sieber C.M.K."/>
            <person name="Emerson J.B."/>
            <person name="Anantharaman K."/>
            <person name="Thomas B.C."/>
            <person name="Malmstrom R."/>
            <person name="Stieglmeier M."/>
            <person name="Klingl A."/>
            <person name="Woyke T."/>
            <person name="Ryan C.M."/>
            <person name="Banfield J.F."/>
        </authorList>
    </citation>
    <scope>NUCLEOTIDE SEQUENCE [LARGE SCALE GENOMIC DNA]</scope>
</reference>
<evidence type="ECO:0000256" key="5">
    <source>
        <dbReference type="ARBA" id="ARBA00022884"/>
    </source>
</evidence>
<comment type="subunit">
    <text evidence="6">Consists of a catalytic RNA component (M1 or rnpB) and a protein subunit.</text>
</comment>
<dbReference type="GO" id="GO:0042781">
    <property type="term" value="F:3'-tRNA processing endoribonuclease activity"/>
    <property type="evidence" value="ECO:0007669"/>
    <property type="project" value="TreeGrafter"/>
</dbReference>
<accession>A0A2H0YL76</accession>
<dbReference type="GO" id="GO:0004526">
    <property type="term" value="F:ribonuclease P activity"/>
    <property type="evidence" value="ECO:0007669"/>
    <property type="project" value="UniProtKB-UniRule"/>
</dbReference>
<comment type="function">
    <text evidence="6">RNaseP catalyzes the removal of the 5'-leader sequence from pre-tRNA to produce the mature 5'-terminus. It can also cleave other RNA substrates such as 4.5S RNA. The protein component plays an auxiliary but essential role in vivo by binding to the 5'-leader sequence and broadening the substrate specificity of the ribozyme.</text>
</comment>
<evidence type="ECO:0000256" key="4">
    <source>
        <dbReference type="ARBA" id="ARBA00022801"/>
    </source>
</evidence>
<dbReference type="Gene3D" id="3.30.230.10">
    <property type="match status" value="1"/>
</dbReference>
<dbReference type="AlphaFoldDB" id="A0A2H0YL76"/>
<dbReference type="NCBIfam" id="TIGR00188">
    <property type="entry name" value="rnpA"/>
    <property type="match status" value="1"/>
</dbReference>
<name>A0A2H0YL76_9BACT</name>